<gene>
    <name evidence="3" type="ORF">Purlil1_14389</name>
</gene>
<dbReference type="PANTHER" id="PTHR11439:SF483">
    <property type="entry name" value="PEPTIDE SYNTHASE GLIP-LIKE, PUTATIVE (AFU_ORTHOLOGUE AFUA_3G12920)-RELATED"/>
    <property type="match status" value="1"/>
</dbReference>
<dbReference type="EMBL" id="JAWRVI010000851">
    <property type="protein sequence ID" value="KAK4058982.1"/>
    <property type="molecule type" value="Genomic_DNA"/>
</dbReference>
<sequence>MTDEGECSWYLGMHVEQKPGEIRIHQKQYIDQIVAKYGFSQAAPVKTPLEKDIKLIKQGDYVAHPKLRKEYQSKVGSLNFASNQTRPDIAFATGYVARYASNPNQEHMKAVDRIFAYLRNDPGKGIVYSAKHGLHLRGFVDSDFAGCEDSRRSTTGWVFTLAGGPVSWSSQRQRTVATSTMDAEYNAAAEAAKEAVWIRNFINDLRIPGVHIDTVPLYIDNNSALKLTRNPEFHNRSKHIDVKHHFVREKVEQGVINTQRVNTKDNLADVLTKALPKPTHEDVVHRLNLLSGGEAAKCDPEEARRQDP</sequence>
<keyword evidence="2" id="KW-0496">Mitochondrion</keyword>
<evidence type="ECO:0000256" key="1">
    <source>
        <dbReference type="ARBA" id="ARBA00004173"/>
    </source>
</evidence>
<evidence type="ECO:0000313" key="4">
    <source>
        <dbReference type="Proteomes" id="UP001287286"/>
    </source>
</evidence>
<evidence type="ECO:0000256" key="2">
    <source>
        <dbReference type="ARBA" id="ARBA00023128"/>
    </source>
</evidence>
<keyword evidence="4" id="KW-1185">Reference proteome</keyword>
<dbReference type="PANTHER" id="PTHR11439">
    <property type="entry name" value="GAG-POL-RELATED RETROTRANSPOSON"/>
    <property type="match status" value="1"/>
</dbReference>
<organism evidence="3 4">
    <name type="scientific">Purpureocillium lilacinum</name>
    <name type="common">Paecilomyces lilacinus</name>
    <dbReference type="NCBI Taxonomy" id="33203"/>
    <lineage>
        <taxon>Eukaryota</taxon>
        <taxon>Fungi</taxon>
        <taxon>Dikarya</taxon>
        <taxon>Ascomycota</taxon>
        <taxon>Pezizomycotina</taxon>
        <taxon>Sordariomycetes</taxon>
        <taxon>Hypocreomycetidae</taxon>
        <taxon>Hypocreales</taxon>
        <taxon>Ophiocordycipitaceae</taxon>
        <taxon>Purpureocillium</taxon>
    </lineage>
</organism>
<accession>A0ABR0BBE8</accession>
<name>A0ABR0BBE8_PURLI</name>
<protein>
    <recommendedName>
        <fullName evidence="5">Polyprotein</fullName>
    </recommendedName>
</protein>
<comment type="caution">
    <text evidence="3">The sequence shown here is derived from an EMBL/GenBank/DDBJ whole genome shotgun (WGS) entry which is preliminary data.</text>
</comment>
<dbReference type="Proteomes" id="UP001287286">
    <property type="component" value="Unassembled WGS sequence"/>
</dbReference>
<reference evidence="3 4" key="1">
    <citation type="journal article" date="2024" name="Microbiol. Resour. Announc.">
        <title>Genome annotations for the ascomycete fungi Trichoderma harzianum, Trichoderma aggressivum, and Purpureocillium lilacinum.</title>
        <authorList>
            <person name="Beijen E.P.W."/>
            <person name="Ohm R.A."/>
        </authorList>
    </citation>
    <scope>NUCLEOTIDE SEQUENCE [LARGE SCALE GENOMIC DNA]</scope>
    <source>
        <strain evidence="3 4">CBS 150709</strain>
    </source>
</reference>
<evidence type="ECO:0008006" key="5">
    <source>
        <dbReference type="Google" id="ProtNLM"/>
    </source>
</evidence>
<proteinExistence type="predicted"/>
<comment type="subcellular location">
    <subcellularLocation>
        <location evidence="1">Mitochondrion</location>
    </subcellularLocation>
</comment>
<dbReference type="CDD" id="cd09272">
    <property type="entry name" value="RNase_HI_RT_Ty1"/>
    <property type="match status" value="1"/>
</dbReference>
<evidence type="ECO:0000313" key="3">
    <source>
        <dbReference type="EMBL" id="KAK4058982.1"/>
    </source>
</evidence>
<dbReference type="SUPFAM" id="SSF56672">
    <property type="entry name" value="DNA/RNA polymerases"/>
    <property type="match status" value="1"/>
</dbReference>
<dbReference type="InterPro" id="IPR043502">
    <property type="entry name" value="DNA/RNA_pol_sf"/>
</dbReference>